<proteinExistence type="predicted"/>
<sequence length="87" mass="9635">MPAALPPGDPLPEPYPDAAPEADHDGRWKDALEAYLQPCLALFWPAVHALVDWSVPVVFLDKELQRLAGATWTRWSRCACARAPART</sequence>
<accession>A0A556AKN0</accession>
<dbReference type="EMBL" id="VLTJ01000029">
    <property type="protein sequence ID" value="TSH93097.1"/>
    <property type="molecule type" value="Genomic_DNA"/>
</dbReference>
<feature type="region of interest" description="Disordered" evidence="1">
    <location>
        <begin position="1"/>
        <end position="24"/>
    </location>
</feature>
<name>A0A556AKN0_9BURK</name>
<feature type="compositionally biased region" description="Pro residues" evidence="1">
    <location>
        <begin position="1"/>
        <end position="17"/>
    </location>
</feature>
<gene>
    <name evidence="3" type="ORF">FOZ76_14460</name>
    <name evidence="2" type="ORF">FOZ76_17100</name>
</gene>
<dbReference type="Proteomes" id="UP000318405">
    <property type="component" value="Unassembled WGS sequence"/>
</dbReference>
<evidence type="ECO:0000313" key="2">
    <source>
        <dbReference type="EMBL" id="TSH93097.1"/>
    </source>
</evidence>
<keyword evidence="4" id="KW-1185">Reference proteome</keyword>
<evidence type="ECO:0000256" key="1">
    <source>
        <dbReference type="SAM" id="MobiDB-lite"/>
    </source>
</evidence>
<feature type="non-terminal residue" evidence="3">
    <location>
        <position position="87"/>
    </location>
</feature>
<comment type="caution">
    <text evidence="3">The sequence shown here is derived from an EMBL/GenBank/DDBJ whole genome shotgun (WGS) entry which is preliminary data.</text>
</comment>
<dbReference type="EMBL" id="VLTJ01000028">
    <property type="protein sequence ID" value="TSH93454.1"/>
    <property type="molecule type" value="Genomic_DNA"/>
</dbReference>
<protein>
    <submittedName>
        <fullName evidence="3">Uncharacterized protein</fullName>
    </submittedName>
</protein>
<organism evidence="3 4">
    <name type="scientific">Verticiella sediminum</name>
    <dbReference type="NCBI Taxonomy" id="1247510"/>
    <lineage>
        <taxon>Bacteria</taxon>
        <taxon>Pseudomonadati</taxon>
        <taxon>Pseudomonadota</taxon>
        <taxon>Betaproteobacteria</taxon>
        <taxon>Burkholderiales</taxon>
        <taxon>Alcaligenaceae</taxon>
        <taxon>Verticiella</taxon>
    </lineage>
</organism>
<evidence type="ECO:0000313" key="4">
    <source>
        <dbReference type="Proteomes" id="UP000318405"/>
    </source>
</evidence>
<dbReference type="AlphaFoldDB" id="A0A556AKN0"/>
<reference evidence="3 4" key="1">
    <citation type="submission" date="2019-07" db="EMBL/GenBank/DDBJ databases">
        <title>Qingshengfaniella alkalisoli gen. nov., sp. nov., isolated from saline soil.</title>
        <authorList>
            <person name="Xu L."/>
            <person name="Huang X.-X."/>
            <person name="Sun J.-Q."/>
        </authorList>
    </citation>
    <scope>NUCLEOTIDE SEQUENCE [LARGE SCALE GENOMIC DNA]</scope>
    <source>
        <strain evidence="3 4">DSM 27279</strain>
    </source>
</reference>
<evidence type="ECO:0000313" key="3">
    <source>
        <dbReference type="EMBL" id="TSH93454.1"/>
    </source>
</evidence>